<feature type="compositionally biased region" description="Basic residues" evidence="1">
    <location>
        <begin position="35"/>
        <end position="44"/>
    </location>
</feature>
<gene>
    <name evidence="2" type="ORF">BN1708_020705</name>
</gene>
<feature type="region of interest" description="Disordered" evidence="1">
    <location>
        <begin position="1"/>
        <end position="44"/>
    </location>
</feature>
<sequence>NIPTAPGARHLRLPVDLGRRRHPSRRRQGLDRCRRPVHRRLVQD</sequence>
<evidence type="ECO:0000313" key="2">
    <source>
        <dbReference type="EMBL" id="CRK40301.1"/>
    </source>
</evidence>
<name>A0A0G4N157_VERLO</name>
<evidence type="ECO:0000313" key="3">
    <source>
        <dbReference type="Proteomes" id="UP000044602"/>
    </source>
</evidence>
<feature type="non-terminal residue" evidence="2">
    <location>
        <position position="1"/>
    </location>
</feature>
<proteinExistence type="predicted"/>
<organism evidence="2 3">
    <name type="scientific">Verticillium longisporum</name>
    <name type="common">Verticillium dahliae var. longisporum</name>
    <dbReference type="NCBI Taxonomy" id="100787"/>
    <lineage>
        <taxon>Eukaryota</taxon>
        <taxon>Fungi</taxon>
        <taxon>Dikarya</taxon>
        <taxon>Ascomycota</taxon>
        <taxon>Pezizomycotina</taxon>
        <taxon>Sordariomycetes</taxon>
        <taxon>Hypocreomycetidae</taxon>
        <taxon>Glomerellales</taxon>
        <taxon>Plectosphaerellaceae</taxon>
        <taxon>Verticillium</taxon>
    </lineage>
</organism>
<dbReference type="Proteomes" id="UP000044602">
    <property type="component" value="Unassembled WGS sequence"/>
</dbReference>
<evidence type="ECO:0000256" key="1">
    <source>
        <dbReference type="SAM" id="MobiDB-lite"/>
    </source>
</evidence>
<dbReference type="AlphaFoldDB" id="A0A0G4N157"/>
<keyword evidence="3" id="KW-1185">Reference proteome</keyword>
<accession>A0A0G4N157</accession>
<reference evidence="2 3" key="1">
    <citation type="submission" date="2015-05" db="EMBL/GenBank/DDBJ databases">
        <authorList>
            <person name="Wang D.B."/>
            <person name="Wang M."/>
        </authorList>
    </citation>
    <scope>NUCLEOTIDE SEQUENCE [LARGE SCALE GENOMIC DNA]</scope>
    <source>
        <strain evidence="2">VL1</strain>
    </source>
</reference>
<dbReference type="EMBL" id="CVQH01026226">
    <property type="protein sequence ID" value="CRK40301.1"/>
    <property type="molecule type" value="Genomic_DNA"/>
</dbReference>
<protein>
    <submittedName>
        <fullName evidence="2">Uncharacterized protein</fullName>
    </submittedName>
</protein>